<dbReference type="AlphaFoldDB" id="A0A846QQ88"/>
<accession>A0A846QQ88</accession>
<protein>
    <submittedName>
        <fullName evidence="1">Uncharacterized protein</fullName>
    </submittedName>
</protein>
<reference evidence="1 2" key="1">
    <citation type="submission" date="2020-03" db="EMBL/GenBank/DDBJ databases">
        <title>Genomic Encyclopedia of Type Strains, Phase IV (KMG-IV): sequencing the most valuable type-strain genomes for metagenomic binning, comparative biology and taxonomic classification.</title>
        <authorList>
            <person name="Goeker M."/>
        </authorList>
    </citation>
    <scope>NUCLEOTIDE SEQUENCE [LARGE SCALE GENOMIC DNA]</scope>
    <source>
        <strain evidence="1 2">DSM 24233</strain>
    </source>
</reference>
<dbReference type="EMBL" id="JAATJA010000004">
    <property type="protein sequence ID" value="NJB69150.1"/>
    <property type="molecule type" value="Genomic_DNA"/>
</dbReference>
<proteinExistence type="predicted"/>
<evidence type="ECO:0000313" key="2">
    <source>
        <dbReference type="Proteomes" id="UP000580856"/>
    </source>
</evidence>
<sequence>MFTLTIPEEMLEKLRTMLEDEDEDTCVRLREYKVGGG</sequence>
<comment type="caution">
    <text evidence="1">The sequence shown here is derived from an EMBL/GenBank/DDBJ whole genome shotgun (WGS) entry which is preliminary data.</text>
</comment>
<name>A0A846QQ88_9BACT</name>
<keyword evidence="2" id="KW-1185">Reference proteome</keyword>
<dbReference type="Proteomes" id="UP000580856">
    <property type="component" value="Unassembled WGS sequence"/>
</dbReference>
<evidence type="ECO:0000313" key="1">
    <source>
        <dbReference type="EMBL" id="NJB69150.1"/>
    </source>
</evidence>
<organism evidence="1 2">
    <name type="scientific">Desulfobaculum xiamenense</name>
    <dbReference type="NCBI Taxonomy" id="995050"/>
    <lineage>
        <taxon>Bacteria</taxon>
        <taxon>Pseudomonadati</taxon>
        <taxon>Thermodesulfobacteriota</taxon>
        <taxon>Desulfovibrionia</taxon>
        <taxon>Desulfovibrionales</taxon>
        <taxon>Desulfovibrionaceae</taxon>
        <taxon>Desulfobaculum</taxon>
    </lineage>
</organism>
<gene>
    <name evidence="1" type="ORF">GGQ74_002847</name>
</gene>